<dbReference type="Proteomes" id="UP000026960">
    <property type="component" value="Chromosome 1"/>
</dbReference>
<organism evidence="2">
    <name type="scientific">Oryza barthii</name>
    <dbReference type="NCBI Taxonomy" id="65489"/>
    <lineage>
        <taxon>Eukaryota</taxon>
        <taxon>Viridiplantae</taxon>
        <taxon>Streptophyta</taxon>
        <taxon>Embryophyta</taxon>
        <taxon>Tracheophyta</taxon>
        <taxon>Spermatophyta</taxon>
        <taxon>Magnoliopsida</taxon>
        <taxon>Liliopsida</taxon>
        <taxon>Poales</taxon>
        <taxon>Poaceae</taxon>
        <taxon>BOP clade</taxon>
        <taxon>Oryzoideae</taxon>
        <taxon>Oryzeae</taxon>
        <taxon>Oryzinae</taxon>
        <taxon>Oryza</taxon>
    </lineage>
</organism>
<dbReference type="PANTHER" id="PTHR38386">
    <property type="entry name" value="OS05G0426900 PROTEIN"/>
    <property type="match status" value="1"/>
</dbReference>
<dbReference type="PANTHER" id="PTHR38386:SF5">
    <property type="entry name" value="OS01G0877900 PROTEIN"/>
    <property type="match status" value="1"/>
</dbReference>
<dbReference type="AlphaFoldDB" id="A0A0D3EWY9"/>
<proteinExistence type="predicted"/>
<protein>
    <submittedName>
        <fullName evidence="2">Uncharacterized protein</fullName>
    </submittedName>
</protein>
<dbReference type="eggNOG" id="ENOG502SGQM">
    <property type="taxonomic scope" value="Eukaryota"/>
</dbReference>
<evidence type="ECO:0000313" key="3">
    <source>
        <dbReference type="Proteomes" id="UP000026960"/>
    </source>
</evidence>
<reference evidence="2" key="2">
    <citation type="submission" date="2015-03" db="UniProtKB">
        <authorList>
            <consortium name="EnsemblPlants"/>
        </authorList>
    </citation>
    <scope>IDENTIFICATION</scope>
</reference>
<reference evidence="2" key="1">
    <citation type="journal article" date="2009" name="Rice">
        <title>De Novo Next Generation Sequencing of Plant Genomes.</title>
        <authorList>
            <person name="Rounsley S."/>
            <person name="Marri P.R."/>
            <person name="Yu Y."/>
            <person name="He R."/>
            <person name="Sisneros N."/>
            <person name="Goicoechea J.L."/>
            <person name="Lee S.J."/>
            <person name="Angelova A."/>
            <person name="Kudrna D."/>
            <person name="Luo M."/>
            <person name="Affourtit J."/>
            <person name="Desany B."/>
            <person name="Knight J."/>
            <person name="Niazi F."/>
            <person name="Egholm M."/>
            <person name="Wing R.A."/>
        </authorList>
    </citation>
    <scope>NUCLEOTIDE SEQUENCE [LARGE SCALE GENOMIC DNA]</scope>
    <source>
        <strain evidence="2">cv. IRGC 105608</strain>
    </source>
</reference>
<feature type="region of interest" description="Disordered" evidence="1">
    <location>
        <begin position="84"/>
        <end position="128"/>
    </location>
</feature>
<evidence type="ECO:0000313" key="2">
    <source>
        <dbReference type="EnsemblPlants" id="OBART01G39170.1"/>
    </source>
</evidence>
<name>A0A0D3EWY9_9ORYZ</name>
<dbReference type="Gramene" id="OBART01G39170.1">
    <property type="protein sequence ID" value="OBART01G39170.1"/>
    <property type="gene ID" value="OBART01G39170"/>
</dbReference>
<sequence length="144" mass="15764">MVNGYCNLTSSPPVASGAVEAETKWEGVAVGAATLVRNFSSASQRFRPVERSRSTAGGNGGGLQAVVRRAFSMRRQPSSFADGYWRIHDDMDGDDAAGEHQEQAAFQDGEQKRREEQDHATGKKEKITKKKGRIFKACKKLLGF</sequence>
<feature type="compositionally biased region" description="Basic and acidic residues" evidence="1">
    <location>
        <begin position="109"/>
        <end position="125"/>
    </location>
</feature>
<feature type="region of interest" description="Disordered" evidence="1">
    <location>
        <begin position="43"/>
        <end position="62"/>
    </location>
</feature>
<dbReference type="EnsemblPlants" id="OBART01G39170.1">
    <property type="protein sequence ID" value="OBART01G39170.1"/>
    <property type="gene ID" value="OBART01G39170"/>
</dbReference>
<keyword evidence="3" id="KW-1185">Reference proteome</keyword>
<evidence type="ECO:0000256" key="1">
    <source>
        <dbReference type="SAM" id="MobiDB-lite"/>
    </source>
</evidence>
<accession>A0A0D3EWY9</accession>
<dbReference type="PaxDb" id="65489-OBART01G39170.1"/>
<dbReference type="HOGENOM" id="CLU_134650_0_0_1"/>